<feature type="region of interest" description="Disordered" evidence="7">
    <location>
        <begin position="174"/>
        <end position="581"/>
    </location>
</feature>
<feature type="compositionally biased region" description="Low complexity" evidence="7">
    <location>
        <begin position="200"/>
        <end position="213"/>
    </location>
</feature>
<protein>
    <submittedName>
        <fullName evidence="10">Acyltransferase family protein</fullName>
    </submittedName>
</protein>
<dbReference type="Pfam" id="PF01757">
    <property type="entry name" value="Acyl_transf_3"/>
    <property type="match status" value="1"/>
</dbReference>
<dbReference type="PANTHER" id="PTHR40074">
    <property type="entry name" value="O-ACETYLTRANSFERASE WECH"/>
    <property type="match status" value="1"/>
</dbReference>
<reference evidence="10 11" key="1">
    <citation type="submission" date="2021-05" db="EMBL/GenBank/DDBJ databases">
        <title>Kineosporia and Streptomyces sp. nov. two new marine actinobacteria isolated from Coral.</title>
        <authorList>
            <person name="Buangrab K."/>
            <person name="Sutthacheep M."/>
            <person name="Yeemin T."/>
            <person name="Harunari E."/>
            <person name="Igarashi Y."/>
            <person name="Kanchanasin P."/>
            <person name="Tanasupawat S."/>
            <person name="Phongsopitanun W."/>
        </authorList>
    </citation>
    <scope>NUCLEOTIDE SEQUENCE [LARGE SCALE GENOMIC DNA]</scope>
    <source>
        <strain evidence="10 11">J2-2</strain>
    </source>
</reference>
<dbReference type="EMBL" id="JAHBAY010000004">
    <property type="protein sequence ID" value="MBT0769739.1"/>
    <property type="molecule type" value="Genomic_DNA"/>
</dbReference>
<dbReference type="GO" id="GO:0016746">
    <property type="term" value="F:acyltransferase activity"/>
    <property type="evidence" value="ECO:0007669"/>
    <property type="project" value="UniProtKB-KW"/>
</dbReference>
<evidence type="ECO:0000256" key="5">
    <source>
        <dbReference type="ARBA" id="ARBA00022989"/>
    </source>
</evidence>
<evidence type="ECO:0000256" key="6">
    <source>
        <dbReference type="ARBA" id="ARBA00023136"/>
    </source>
</evidence>
<feature type="compositionally biased region" description="Acidic residues" evidence="7">
    <location>
        <begin position="381"/>
        <end position="396"/>
    </location>
</feature>
<evidence type="ECO:0000256" key="7">
    <source>
        <dbReference type="SAM" id="MobiDB-lite"/>
    </source>
</evidence>
<feature type="compositionally biased region" description="Basic and acidic residues" evidence="7">
    <location>
        <begin position="137"/>
        <end position="153"/>
    </location>
</feature>
<keyword evidence="3" id="KW-1003">Cell membrane</keyword>
<evidence type="ECO:0000256" key="8">
    <source>
        <dbReference type="SAM" id="Phobius"/>
    </source>
</evidence>
<feature type="transmembrane region" description="Helical" evidence="8">
    <location>
        <begin position="624"/>
        <end position="642"/>
    </location>
</feature>
<accession>A0ABS5TH67</accession>
<keyword evidence="11" id="KW-1185">Reference proteome</keyword>
<feature type="compositionally biased region" description="Basic and acidic residues" evidence="7">
    <location>
        <begin position="555"/>
        <end position="564"/>
    </location>
</feature>
<evidence type="ECO:0000259" key="9">
    <source>
        <dbReference type="Pfam" id="PF01757"/>
    </source>
</evidence>
<feature type="region of interest" description="Disordered" evidence="7">
    <location>
        <begin position="116"/>
        <end position="153"/>
    </location>
</feature>
<dbReference type="RefSeq" id="WP_214156030.1">
    <property type="nucleotide sequence ID" value="NZ_JAHBAY010000004.1"/>
</dbReference>
<feature type="transmembrane region" description="Helical" evidence="8">
    <location>
        <begin position="755"/>
        <end position="773"/>
    </location>
</feature>
<feature type="transmembrane region" description="Helical" evidence="8">
    <location>
        <begin position="868"/>
        <end position="887"/>
    </location>
</feature>
<keyword evidence="5 8" id="KW-1133">Transmembrane helix</keyword>
<feature type="domain" description="Acyltransferase 3" evidence="9">
    <location>
        <begin position="582"/>
        <end position="887"/>
    </location>
</feature>
<organism evidence="10 11">
    <name type="scientific">Kineosporia corallincola</name>
    <dbReference type="NCBI Taxonomy" id="2835133"/>
    <lineage>
        <taxon>Bacteria</taxon>
        <taxon>Bacillati</taxon>
        <taxon>Actinomycetota</taxon>
        <taxon>Actinomycetes</taxon>
        <taxon>Kineosporiales</taxon>
        <taxon>Kineosporiaceae</taxon>
        <taxon>Kineosporia</taxon>
    </lineage>
</organism>
<feature type="region of interest" description="Disordered" evidence="7">
    <location>
        <begin position="1"/>
        <end position="98"/>
    </location>
</feature>
<keyword evidence="6 8" id="KW-0472">Membrane</keyword>
<feature type="transmembrane region" description="Helical" evidence="8">
    <location>
        <begin position="654"/>
        <end position="677"/>
    </location>
</feature>
<comment type="subcellular location">
    <subcellularLocation>
        <location evidence="1">Cell membrane</location>
        <topology evidence="1">Multi-pass membrane protein</topology>
    </subcellularLocation>
</comment>
<name>A0ABS5TH67_9ACTN</name>
<feature type="compositionally biased region" description="Low complexity" evidence="7">
    <location>
        <begin position="127"/>
        <end position="136"/>
    </location>
</feature>
<evidence type="ECO:0000256" key="4">
    <source>
        <dbReference type="ARBA" id="ARBA00022692"/>
    </source>
</evidence>
<evidence type="ECO:0000256" key="2">
    <source>
        <dbReference type="ARBA" id="ARBA00007400"/>
    </source>
</evidence>
<comment type="caution">
    <text evidence="10">The sequence shown here is derived from an EMBL/GenBank/DDBJ whole genome shotgun (WGS) entry which is preliminary data.</text>
</comment>
<evidence type="ECO:0000313" key="10">
    <source>
        <dbReference type="EMBL" id="MBT0769739.1"/>
    </source>
</evidence>
<evidence type="ECO:0000256" key="3">
    <source>
        <dbReference type="ARBA" id="ARBA00022475"/>
    </source>
</evidence>
<feature type="transmembrane region" description="Helical" evidence="8">
    <location>
        <begin position="700"/>
        <end position="718"/>
    </location>
</feature>
<proteinExistence type="inferred from homology"/>
<keyword evidence="10" id="KW-0808">Transferase</keyword>
<evidence type="ECO:0000256" key="1">
    <source>
        <dbReference type="ARBA" id="ARBA00004651"/>
    </source>
</evidence>
<sequence length="948" mass="100450">MADLDEPGPALGGRRAARRASAGAGSGVPDSMVDAEPLPQYRDAVADPGRPPLPAITAPTGMPVLDVLRHRAPNTRLPEFSRTPPAAPVSPTSLSADAVPQQYLSRADRRRAEALAAGGVTAGGSDSGAARAAGEVEVGRTEHAAAGDAVDRADGSPARVVQAMALPEPLAVVTAARPGTSRPAVRVSNPLPAYADPHSGADPGAGADTGAEPPNRHETHAGTPHPDNAEPAAQSAVPGEELARSSSPEEGSGTRPRRGRRAAAGAPDSGTPAIGHPDPTAPAPVGTDPRPGSSALSEAAARSGEHPVPGADSSGSVSRSTYPAPLSRRARRAQEQAARMRSVATPTELPQPEDGSEELSGNLRDDPATDEASYGPVTDEFPYDPLDDDPLDDDPLYDQPSYDDPPYDRPAGATSPEPHTGDEPASGATGSARPETSAGYDEPLSGALPNPQAFWVRDDPPRPQRQQPAAARVSPETDGLWLKNLSRPATPESLFQPGQYRRGPQPGYADPRQALGHLDDDVDDPERPWPSLHREPADGRPSLTGHPSPAGRPAPHRDQTRDPVGHPASRPGGRPDTDPRLGWIDTARGLAIVLVVFIHASEWVQETTVSVPLWDQVNAVLGSLRMPVFFLCAGILATRWLYASWSDLLARKVLLLGWVYLLWQVISSFEAIVASRITGEELAPVRMLVSLAATPAQPRFELWFVWALAVFFVVARFCSRFSLAPQLGVSALLAALTLSSLVPEINPGWNGVLKYYLFFLVGCYYGPLFKALAARMTRSVGLALIAGWLLVAVVAQVSGAAGWPVVGLAVQILGLVAGLGLALLLQDVKLLSHLGSNTMPIYLAHTPLLVLMAVVLHPIADSGAVQGIKWLLPALLTAPAIWLALLLHDTLMKTPARVLYEPPEQTSDLIWNLVADRRSGLYSERLDPAFVPGLHQRPLDRQLERLLR</sequence>
<gene>
    <name evidence="10" type="ORF">KIH74_12445</name>
</gene>
<feature type="transmembrane region" description="Helical" evidence="8">
    <location>
        <begin position="725"/>
        <end position="743"/>
    </location>
</feature>
<feature type="transmembrane region" description="Helical" evidence="8">
    <location>
        <begin position="780"/>
        <end position="799"/>
    </location>
</feature>
<dbReference type="InterPro" id="IPR002656">
    <property type="entry name" value="Acyl_transf_3_dom"/>
</dbReference>
<keyword evidence="10" id="KW-0012">Acyltransferase</keyword>
<feature type="transmembrane region" description="Helical" evidence="8">
    <location>
        <begin position="805"/>
        <end position="825"/>
    </location>
</feature>
<feature type="transmembrane region" description="Helical" evidence="8">
    <location>
        <begin position="837"/>
        <end position="856"/>
    </location>
</feature>
<evidence type="ECO:0000313" key="11">
    <source>
        <dbReference type="Proteomes" id="UP001197247"/>
    </source>
</evidence>
<dbReference type="PANTHER" id="PTHR40074:SF4">
    <property type="entry name" value="INNER MEMBRANE PROTEIN YCFT"/>
    <property type="match status" value="1"/>
</dbReference>
<keyword evidence="4 8" id="KW-0812">Transmembrane</keyword>
<dbReference type="Proteomes" id="UP001197247">
    <property type="component" value="Unassembled WGS sequence"/>
</dbReference>
<comment type="similarity">
    <text evidence="2">Belongs to the acyltransferase 3 family.</text>
</comment>